<evidence type="ECO:0000313" key="3">
    <source>
        <dbReference type="Proteomes" id="UP001187192"/>
    </source>
</evidence>
<accession>A0AA88J7H1</accession>
<dbReference type="Proteomes" id="UP001187192">
    <property type="component" value="Unassembled WGS sequence"/>
</dbReference>
<proteinExistence type="predicted"/>
<comment type="caution">
    <text evidence="2">The sequence shown here is derived from an EMBL/GenBank/DDBJ whole genome shotgun (WGS) entry which is preliminary data.</text>
</comment>
<name>A0AA88J7H1_FICCA</name>
<evidence type="ECO:0000313" key="2">
    <source>
        <dbReference type="EMBL" id="GMN67218.1"/>
    </source>
</evidence>
<protein>
    <submittedName>
        <fullName evidence="2">Uncharacterized protein</fullName>
    </submittedName>
</protein>
<organism evidence="2 3">
    <name type="scientific">Ficus carica</name>
    <name type="common">Common fig</name>
    <dbReference type="NCBI Taxonomy" id="3494"/>
    <lineage>
        <taxon>Eukaryota</taxon>
        <taxon>Viridiplantae</taxon>
        <taxon>Streptophyta</taxon>
        <taxon>Embryophyta</taxon>
        <taxon>Tracheophyta</taxon>
        <taxon>Spermatophyta</taxon>
        <taxon>Magnoliopsida</taxon>
        <taxon>eudicotyledons</taxon>
        <taxon>Gunneridae</taxon>
        <taxon>Pentapetalae</taxon>
        <taxon>rosids</taxon>
        <taxon>fabids</taxon>
        <taxon>Rosales</taxon>
        <taxon>Moraceae</taxon>
        <taxon>Ficeae</taxon>
        <taxon>Ficus</taxon>
    </lineage>
</organism>
<feature type="compositionally biased region" description="Low complexity" evidence="1">
    <location>
        <begin position="1"/>
        <end position="16"/>
    </location>
</feature>
<dbReference type="AlphaFoldDB" id="A0AA88J7H1"/>
<gene>
    <name evidence="2" type="ORF">TIFTF001_036280</name>
</gene>
<dbReference type="EMBL" id="BTGU01000419">
    <property type="protein sequence ID" value="GMN67218.1"/>
    <property type="molecule type" value="Genomic_DNA"/>
</dbReference>
<reference evidence="2" key="1">
    <citation type="submission" date="2023-07" db="EMBL/GenBank/DDBJ databases">
        <title>draft genome sequence of fig (Ficus carica).</title>
        <authorList>
            <person name="Takahashi T."/>
            <person name="Nishimura K."/>
        </authorList>
    </citation>
    <scope>NUCLEOTIDE SEQUENCE</scope>
</reference>
<keyword evidence="3" id="KW-1185">Reference proteome</keyword>
<sequence>MFTATTMLTTSQTAGAIETSESPLHQKKSWIWPRKSWIDLLFEEEEEAEEEAEEEERSWIWPEVLRHEEDFKLQFQLA</sequence>
<evidence type="ECO:0000256" key="1">
    <source>
        <dbReference type="SAM" id="MobiDB-lite"/>
    </source>
</evidence>
<feature type="region of interest" description="Disordered" evidence="1">
    <location>
        <begin position="1"/>
        <end position="20"/>
    </location>
</feature>